<dbReference type="GO" id="GO:0005986">
    <property type="term" value="P:sucrose biosynthetic process"/>
    <property type="evidence" value="ECO:0007669"/>
    <property type="project" value="TreeGrafter"/>
</dbReference>
<dbReference type="GO" id="GO:0046872">
    <property type="term" value="F:metal ion binding"/>
    <property type="evidence" value="ECO:0007669"/>
    <property type="project" value="UniProtKB-KW"/>
</dbReference>
<dbReference type="InterPro" id="IPR028343">
    <property type="entry name" value="FBPtase"/>
</dbReference>
<dbReference type="Pfam" id="PF18913">
    <property type="entry name" value="FBPase_C"/>
    <property type="match status" value="1"/>
</dbReference>
<evidence type="ECO:0000256" key="1">
    <source>
        <dbReference type="ARBA" id="ARBA00001273"/>
    </source>
</evidence>
<dbReference type="InterPro" id="IPR033391">
    <property type="entry name" value="FBPase_N"/>
</dbReference>
<comment type="similarity">
    <text evidence="2">Belongs to the FBPase class 1 family.</text>
</comment>
<keyword evidence="8" id="KW-0119">Carbohydrate metabolism</keyword>
<comment type="catalytic activity">
    <reaction evidence="1">
        <text>beta-D-fructose 1,6-bisphosphate + H2O = beta-D-fructose 6-phosphate + phosphate</text>
        <dbReference type="Rhea" id="RHEA:11064"/>
        <dbReference type="ChEBI" id="CHEBI:15377"/>
        <dbReference type="ChEBI" id="CHEBI:32966"/>
        <dbReference type="ChEBI" id="CHEBI:43474"/>
        <dbReference type="ChEBI" id="CHEBI:57634"/>
        <dbReference type="EC" id="3.1.3.11"/>
    </reaction>
</comment>
<protein>
    <recommendedName>
        <fullName evidence="3">fructose-bisphosphatase</fullName>
        <ecNumber evidence="3">3.1.3.11</ecNumber>
    </recommendedName>
</protein>
<dbReference type="InterPro" id="IPR023079">
    <property type="entry name" value="SBPase"/>
</dbReference>
<dbReference type="PANTHER" id="PTHR11556:SF35">
    <property type="entry name" value="SEDOHEPTULOSE-1,7-BISPHOSPHATASE, CHLOROPLASTIC"/>
    <property type="match status" value="1"/>
</dbReference>
<dbReference type="VEuPathDB" id="TriTrypDB:TEOVI_000415600"/>
<dbReference type="GO" id="GO:0030388">
    <property type="term" value="P:fructose 1,6-bisphosphate metabolic process"/>
    <property type="evidence" value="ECO:0007669"/>
    <property type="project" value="TreeGrafter"/>
</dbReference>
<dbReference type="Gene3D" id="3.30.540.10">
    <property type="entry name" value="Fructose-1,6-Bisphosphatase, subunit A, domain 1"/>
    <property type="match status" value="1"/>
</dbReference>
<keyword evidence="6 12" id="KW-0378">Hydrolase</keyword>
<comment type="caution">
    <text evidence="12">The sequence shown here is derived from an EMBL/GenBank/DDBJ whole genome shotgun (WGS) entry which is preliminary data.</text>
</comment>
<keyword evidence="7" id="KW-0460">Magnesium</keyword>
<dbReference type="Pfam" id="PF00316">
    <property type="entry name" value="FBPase"/>
    <property type="match status" value="1"/>
</dbReference>
<accession>A0A1G4IJ91</accession>
<dbReference type="Proteomes" id="UP000195570">
    <property type="component" value="Unassembled WGS sequence"/>
</dbReference>
<evidence type="ECO:0000259" key="11">
    <source>
        <dbReference type="Pfam" id="PF18913"/>
    </source>
</evidence>
<dbReference type="SUPFAM" id="SSF56655">
    <property type="entry name" value="Carbohydrate phosphatase"/>
    <property type="match status" value="1"/>
</dbReference>
<reference evidence="12" key="1">
    <citation type="submission" date="2016-09" db="EMBL/GenBank/DDBJ databases">
        <authorList>
            <person name="Hebert L."/>
            <person name="Moumen B."/>
        </authorList>
    </citation>
    <scope>NUCLEOTIDE SEQUENCE [LARGE SCALE GENOMIC DNA]</scope>
    <source>
        <strain evidence="12">OVI</strain>
    </source>
</reference>
<dbReference type="EC" id="3.1.3.11" evidence="3"/>
<evidence type="ECO:0000256" key="9">
    <source>
        <dbReference type="ARBA" id="ARBA00024331"/>
    </source>
</evidence>
<keyword evidence="4" id="KW-0963">Cytoplasm</keyword>
<dbReference type="RefSeq" id="XP_067083056.1">
    <property type="nucleotide sequence ID" value="XM_067226955.1"/>
</dbReference>
<proteinExistence type="inferred from homology"/>
<keyword evidence="5" id="KW-0479">Metal-binding</keyword>
<evidence type="ECO:0000256" key="4">
    <source>
        <dbReference type="ARBA" id="ARBA00022490"/>
    </source>
</evidence>
<dbReference type="EMBL" id="CZPT02001887">
    <property type="protein sequence ID" value="SCU72579.1"/>
    <property type="molecule type" value="Genomic_DNA"/>
</dbReference>
<feature type="domain" description="Fructose-1-6-bisphosphatase class I N-terminal" evidence="10">
    <location>
        <begin position="25"/>
        <end position="181"/>
    </location>
</feature>
<dbReference type="GO" id="GO:0006094">
    <property type="term" value="P:gluconeogenesis"/>
    <property type="evidence" value="ECO:0007669"/>
    <property type="project" value="TreeGrafter"/>
</dbReference>
<dbReference type="InterPro" id="IPR000146">
    <property type="entry name" value="FBPase_class-1"/>
</dbReference>
<dbReference type="Gene3D" id="3.40.190.80">
    <property type="match status" value="1"/>
</dbReference>
<name>A0A1G4IJ91_TRYEQ</name>
<dbReference type="GO" id="GO:0042132">
    <property type="term" value="F:fructose 1,6-bisphosphate 1-phosphatase activity"/>
    <property type="evidence" value="ECO:0007669"/>
    <property type="project" value="UniProtKB-EC"/>
</dbReference>
<evidence type="ECO:0000256" key="5">
    <source>
        <dbReference type="ARBA" id="ARBA00022723"/>
    </source>
</evidence>
<evidence type="ECO:0000256" key="8">
    <source>
        <dbReference type="ARBA" id="ARBA00023277"/>
    </source>
</evidence>
<dbReference type="GeneID" id="92378096"/>
<dbReference type="PRINTS" id="PR01958">
    <property type="entry name" value="S17BPHPHTASE"/>
</dbReference>
<feature type="domain" description="Fructose-1-6-bisphosphatase class 1 C-terminal" evidence="11">
    <location>
        <begin position="205"/>
        <end position="325"/>
    </location>
</feature>
<dbReference type="GO" id="GO:0006002">
    <property type="term" value="P:fructose 6-phosphate metabolic process"/>
    <property type="evidence" value="ECO:0007669"/>
    <property type="project" value="TreeGrafter"/>
</dbReference>
<evidence type="ECO:0000256" key="2">
    <source>
        <dbReference type="ARBA" id="ARBA00010941"/>
    </source>
</evidence>
<dbReference type="GO" id="GO:0005737">
    <property type="term" value="C:cytoplasm"/>
    <property type="evidence" value="ECO:0007669"/>
    <property type="project" value="TreeGrafter"/>
</dbReference>
<dbReference type="FunFam" id="3.40.190.80:FF:000008">
    <property type="entry name" value="Sedoheptulose-1,7-bisphosphatase, chloroplastic"/>
    <property type="match status" value="1"/>
</dbReference>
<evidence type="ECO:0000256" key="7">
    <source>
        <dbReference type="ARBA" id="ARBA00022842"/>
    </source>
</evidence>
<dbReference type="GO" id="GO:0006000">
    <property type="term" value="P:fructose metabolic process"/>
    <property type="evidence" value="ECO:0007669"/>
    <property type="project" value="TreeGrafter"/>
</dbReference>
<keyword evidence="13" id="KW-1185">Reference proteome</keyword>
<evidence type="ECO:0000256" key="3">
    <source>
        <dbReference type="ARBA" id="ARBA00013093"/>
    </source>
</evidence>
<evidence type="ECO:0000256" key="6">
    <source>
        <dbReference type="ARBA" id="ARBA00022801"/>
    </source>
</evidence>
<organism evidence="12 13">
    <name type="scientific">Trypanosoma equiperdum</name>
    <dbReference type="NCBI Taxonomy" id="5694"/>
    <lineage>
        <taxon>Eukaryota</taxon>
        <taxon>Discoba</taxon>
        <taxon>Euglenozoa</taxon>
        <taxon>Kinetoplastea</taxon>
        <taxon>Metakinetoplastina</taxon>
        <taxon>Trypanosomatida</taxon>
        <taxon>Trypanosomatidae</taxon>
        <taxon>Trypanosoma</taxon>
    </lineage>
</organism>
<comment type="pathway">
    <text evidence="9">Carbohydrate biosynthesis.</text>
</comment>
<evidence type="ECO:0000313" key="12">
    <source>
        <dbReference type="EMBL" id="SCU72579.1"/>
    </source>
</evidence>
<dbReference type="CDD" id="cd00354">
    <property type="entry name" value="FBPase"/>
    <property type="match status" value="1"/>
</dbReference>
<sequence length="332" mass="35502">MMRQNLTSDSLITDTLRKAGVPCDVVGIVETVAGACRAIAAGLRNDGVTAAKSKNNFGDDVLSVDVMADKIISEALNSCQHVASYVSEESPSLASTAHSGKATYSVSYDPLDGSSIITSNFTVGSIFAVWPGNTPIGLTVRDMAASVVAVYGPRVVLFVGQEELGVAEFFCGADGEWKLAKRVWAGVCTPRTATVTAAGRGVKLKATVFSPGNLRAVRHLPWYKQLITMYMQEGATLRYTGGMVPDVCQIIVKGDGIYMTPASPQHKMKLRLLFEAAPMAFLIHCAGGRSTTGLTNMMNVRVVSMEQTTPIALGCARDVERYERMCRGCSKL</sequence>
<dbReference type="PANTHER" id="PTHR11556">
    <property type="entry name" value="FRUCTOSE-1,6-BISPHOSPHATASE-RELATED"/>
    <property type="match status" value="1"/>
</dbReference>
<dbReference type="AlphaFoldDB" id="A0A1G4IJ91"/>
<dbReference type="PIRSF" id="PIRSF500210">
    <property type="entry name" value="FBPtase"/>
    <property type="match status" value="1"/>
</dbReference>
<evidence type="ECO:0000313" key="13">
    <source>
        <dbReference type="Proteomes" id="UP000195570"/>
    </source>
</evidence>
<gene>
    <name evidence="12" type="ORF">TEOVI_000415600</name>
</gene>
<dbReference type="InterPro" id="IPR044015">
    <property type="entry name" value="FBPase_C_dom"/>
</dbReference>
<evidence type="ECO:0000259" key="10">
    <source>
        <dbReference type="Pfam" id="PF00316"/>
    </source>
</evidence>
<dbReference type="PIRSF" id="PIRSF000904">
    <property type="entry name" value="FBPtase_SBPase"/>
    <property type="match status" value="1"/>
</dbReference>